<dbReference type="PANTHER" id="PTHR31008">
    <property type="entry name" value="COP1-INTERACTING PROTEIN-RELATED"/>
    <property type="match status" value="1"/>
</dbReference>
<dbReference type="Gene3D" id="3.40.50.10140">
    <property type="entry name" value="Toll/interleukin-1 receptor homology (TIR) domain"/>
    <property type="match status" value="1"/>
</dbReference>
<evidence type="ECO:0000259" key="1">
    <source>
        <dbReference type="PROSITE" id="PS50104"/>
    </source>
</evidence>
<sequence length="205" mass="23553">MQRAAATKTMFRQILRQQIQLRTISRPCDVFINHRGIDTKRTVAGLLYDHLTKLNLHAFLDSKSMKPGDRLFEKIDPAIRECKVGVAVFSPRYCESYFCLHELSLMMESKKRVIPIFYDVKPSELRVLDNGSCPTNEVQRITRALEEAKYTVGLTFDSAKGDWSDFLRKASDAVLKSLLEEEEGAGRALQKHKFPQYPMVLRGRI</sequence>
<proteinExistence type="predicted"/>
<dbReference type="AlphaFoldDB" id="A0AAP0R4I9"/>
<protein>
    <recommendedName>
        <fullName evidence="1">TIR domain-containing protein</fullName>
    </recommendedName>
</protein>
<evidence type="ECO:0000313" key="2">
    <source>
        <dbReference type="EMBL" id="KAK9268290.1"/>
    </source>
</evidence>
<dbReference type="PROSITE" id="PS50104">
    <property type="entry name" value="TIR"/>
    <property type="match status" value="1"/>
</dbReference>
<feature type="domain" description="TIR" evidence="1">
    <location>
        <begin position="26"/>
        <end position="149"/>
    </location>
</feature>
<dbReference type="EMBL" id="JBBPBK010000016">
    <property type="protein sequence ID" value="KAK9268290.1"/>
    <property type="molecule type" value="Genomic_DNA"/>
</dbReference>
<dbReference type="GO" id="GO:0007165">
    <property type="term" value="P:signal transduction"/>
    <property type="evidence" value="ECO:0007669"/>
    <property type="project" value="InterPro"/>
</dbReference>
<dbReference type="Pfam" id="PF01582">
    <property type="entry name" value="TIR"/>
    <property type="match status" value="1"/>
</dbReference>
<comment type="caution">
    <text evidence="2">The sequence shown here is derived from an EMBL/GenBank/DDBJ whole genome shotgun (WGS) entry which is preliminary data.</text>
</comment>
<keyword evidence="3" id="KW-1185">Reference proteome</keyword>
<accession>A0AAP0R4I9</accession>
<gene>
    <name evidence="2" type="ORF">L1049_010733</name>
</gene>
<evidence type="ECO:0000313" key="3">
    <source>
        <dbReference type="Proteomes" id="UP001415857"/>
    </source>
</evidence>
<name>A0AAP0R4I9_LIQFO</name>
<dbReference type="PANTHER" id="PTHR31008:SF16">
    <property type="entry name" value="TOLL-INTERLEUKIN-RESISTANCE (TIR) DOMAIN FAMILY PROTEIN"/>
    <property type="match status" value="1"/>
</dbReference>
<organism evidence="2 3">
    <name type="scientific">Liquidambar formosana</name>
    <name type="common">Formosan gum</name>
    <dbReference type="NCBI Taxonomy" id="63359"/>
    <lineage>
        <taxon>Eukaryota</taxon>
        <taxon>Viridiplantae</taxon>
        <taxon>Streptophyta</taxon>
        <taxon>Embryophyta</taxon>
        <taxon>Tracheophyta</taxon>
        <taxon>Spermatophyta</taxon>
        <taxon>Magnoliopsida</taxon>
        <taxon>eudicotyledons</taxon>
        <taxon>Gunneridae</taxon>
        <taxon>Pentapetalae</taxon>
        <taxon>Saxifragales</taxon>
        <taxon>Altingiaceae</taxon>
        <taxon>Liquidambar</taxon>
    </lineage>
</organism>
<dbReference type="SMART" id="SM00255">
    <property type="entry name" value="TIR"/>
    <property type="match status" value="1"/>
</dbReference>
<reference evidence="2 3" key="1">
    <citation type="journal article" date="2024" name="Plant J.">
        <title>Genome sequences and population genomics reveal climatic adaptation and genomic divergence between two closely related sweetgum species.</title>
        <authorList>
            <person name="Xu W.Q."/>
            <person name="Ren C.Q."/>
            <person name="Zhang X.Y."/>
            <person name="Comes H.P."/>
            <person name="Liu X.H."/>
            <person name="Li Y.G."/>
            <person name="Kettle C.J."/>
            <person name="Jalonen R."/>
            <person name="Gaisberger H."/>
            <person name="Ma Y.Z."/>
            <person name="Qiu Y.X."/>
        </authorList>
    </citation>
    <scope>NUCLEOTIDE SEQUENCE [LARGE SCALE GENOMIC DNA]</scope>
    <source>
        <strain evidence="2">Hangzhou</strain>
    </source>
</reference>
<dbReference type="SUPFAM" id="SSF52200">
    <property type="entry name" value="Toll/Interleukin receptor TIR domain"/>
    <property type="match status" value="1"/>
</dbReference>
<dbReference type="InterPro" id="IPR000157">
    <property type="entry name" value="TIR_dom"/>
</dbReference>
<dbReference type="Proteomes" id="UP001415857">
    <property type="component" value="Unassembled WGS sequence"/>
</dbReference>
<dbReference type="InterPro" id="IPR035897">
    <property type="entry name" value="Toll_tir_struct_dom_sf"/>
</dbReference>